<comment type="caution">
    <text evidence="2">The sequence shown here is derived from an EMBL/GenBank/DDBJ whole genome shotgun (WGS) entry which is preliminary data.</text>
</comment>
<dbReference type="EMBL" id="LAZR01052560">
    <property type="protein sequence ID" value="KKK82680.1"/>
    <property type="molecule type" value="Genomic_DNA"/>
</dbReference>
<dbReference type="InterPro" id="IPR007280">
    <property type="entry name" value="Peptidase_C_arc/bac"/>
</dbReference>
<proteinExistence type="predicted"/>
<sequence>ILHTLNNGQTMRNLRGAPDSRRYFRIFVPNGQTSLTVLTGGGKGDADIYVRRGLLPTLASPRRSQTPATLNSVVIPNPPAGWYYILLYGNSAYRDVEISATFK</sequence>
<evidence type="ECO:0000259" key="1">
    <source>
        <dbReference type="Pfam" id="PF04151"/>
    </source>
</evidence>
<reference evidence="2" key="1">
    <citation type="journal article" date="2015" name="Nature">
        <title>Complex archaea that bridge the gap between prokaryotes and eukaryotes.</title>
        <authorList>
            <person name="Spang A."/>
            <person name="Saw J.H."/>
            <person name="Jorgensen S.L."/>
            <person name="Zaremba-Niedzwiedzka K."/>
            <person name="Martijn J."/>
            <person name="Lind A.E."/>
            <person name="van Eijk R."/>
            <person name="Schleper C."/>
            <person name="Guy L."/>
            <person name="Ettema T.J."/>
        </authorList>
    </citation>
    <scope>NUCLEOTIDE SEQUENCE</scope>
</reference>
<feature type="domain" description="Peptidase C-terminal archaeal/bacterial" evidence="1">
    <location>
        <begin position="22"/>
        <end position="89"/>
    </location>
</feature>
<dbReference type="Pfam" id="PF04151">
    <property type="entry name" value="PPC"/>
    <property type="match status" value="1"/>
</dbReference>
<accession>A0A0F8Z9Q9</accession>
<organism evidence="2">
    <name type="scientific">marine sediment metagenome</name>
    <dbReference type="NCBI Taxonomy" id="412755"/>
    <lineage>
        <taxon>unclassified sequences</taxon>
        <taxon>metagenomes</taxon>
        <taxon>ecological metagenomes</taxon>
    </lineage>
</organism>
<feature type="non-terminal residue" evidence="2">
    <location>
        <position position="1"/>
    </location>
</feature>
<dbReference type="Gene3D" id="2.60.120.380">
    <property type="match status" value="1"/>
</dbReference>
<protein>
    <recommendedName>
        <fullName evidence="1">Peptidase C-terminal archaeal/bacterial domain-containing protein</fullName>
    </recommendedName>
</protein>
<gene>
    <name evidence="2" type="ORF">LCGC14_2800960</name>
</gene>
<dbReference type="AlphaFoldDB" id="A0A0F8Z9Q9"/>
<name>A0A0F8Z9Q9_9ZZZZ</name>
<evidence type="ECO:0000313" key="2">
    <source>
        <dbReference type="EMBL" id="KKK82680.1"/>
    </source>
</evidence>